<accession>A0A165NVA2</accession>
<dbReference type="AlphaFoldDB" id="A0A165NVA2"/>
<organism evidence="1 2">
    <name type="scientific">Exidia glandulosa HHB12029</name>
    <dbReference type="NCBI Taxonomy" id="1314781"/>
    <lineage>
        <taxon>Eukaryota</taxon>
        <taxon>Fungi</taxon>
        <taxon>Dikarya</taxon>
        <taxon>Basidiomycota</taxon>
        <taxon>Agaricomycotina</taxon>
        <taxon>Agaricomycetes</taxon>
        <taxon>Auriculariales</taxon>
        <taxon>Exidiaceae</taxon>
        <taxon>Exidia</taxon>
    </lineage>
</organism>
<gene>
    <name evidence="1" type="ORF">EXIGLDRAFT_89564</name>
</gene>
<proteinExistence type="predicted"/>
<dbReference type="EMBL" id="KV425895">
    <property type="protein sequence ID" value="KZW01275.1"/>
    <property type="molecule type" value="Genomic_DNA"/>
</dbReference>
<dbReference type="InParanoid" id="A0A165NVA2"/>
<reference evidence="1 2" key="1">
    <citation type="journal article" date="2016" name="Mol. Biol. Evol.">
        <title>Comparative Genomics of Early-Diverging Mushroom-Forming Fungi Provides Insights into the Origins of Lignocellulose Decay Capabilities.</title>
        <authorList>
            <person name="Nagy L.G."/>
            <person name="Riley R."/>
            <person name="Tritt A."/>
            <person name="Adam C."/>
            <person name="Daum C."/>
            <person name="Floudas D."/>
            <person name="Sun H."/>
            <person name="Yadav J.S."/>
            <person name="Pangilinan J."/>
            <person name="Larsson K.H."/>
            <person name="Matsuura K."/>
            <person name="Barry K."/>
            <person name="Labutti K."/>
            <person name="Kuo R."/>
            <person name="Ohm R.A."/>
            <person name="Bhattacharya S.S."/>
            <person name="Shirouzu T."/>
            <person name="Yoshinaga Y."/>
            <person name="Martin F.M."/>
            <person name="Grigoriev I.V."/>
            <person name="Hibbett D.S."/>
        </authorList>
    </citation>
    <scope>NUCLEOTIDE SEQUENCE [LARGE SCALE GENOMIC DNA]</scope>
    <source>
        <strain evidence="1 2">HHB12029</strain>
    </source>
</reference>
<name>A0A165NVA2_EXIGL</name>
<sequence>MPFFNNIKNIVTYLNISGGSIRDTPSLELYAILHSVEHVCINCGIFDTEGFIDMSCRNANPMCPQMRMLEFYVDERIFQGERGGALVRLVEERKERSERAGLLPISPMEEIVVQSRTVAGWALALLRNLLGEGNVTAV</sequence>
<evidence type="ECO:0000313" key="2">
    <source>
        <dbReference type="Proteomes" id="UP000077266"/>
    </source>
</evidence>
<dbReference type="Proteomes" id="UP000077266">
    <property type="component" value="Unassembled WGS sequence"/>
</dbReference>
<keyword evidence="2" id="KW-1185">Reference proteome</keyword>
<evidence type="ECO:0000313" key="1">
    <source>
        <dbReference type="EMBL" id="KZW01275.1"/>
    </source>
</evidence>
<protein>
    <submittedName>
        <fullName evidence="1">Uncharacterized protein</fullName>
    </submittedName>
</protein>